<evidence type="ECO:0000313" key="2">
    <source>
        <dbReference type="Proteomes" id="UP000295453"/>
    </source>
</evidence>
<dbReference type="EMBL" id="SJZJ01000012">
    <property type="protein sequence ID" value="TCJ28078.1"/>
    <property type="molecule type" value="Genomic_DNA"/>
</dbReference>
<sequence length="162" mass="17976">MRYRDQPTAEVTRRLSCTPEAAWAVVTDIELPLAHSPELRKVQWIEGDGVAVGNIFRGDNETSGLGGWSTDCVVSDVEPGRRWTWAVRGRGGVMATWGFEVDPTSDGGSIVRQWGRMGPDPSGLSIFIAQHPDKESRIIEGRLQQWREGMEANLDEVARRTA</sequence>
<dbReference type="SUPFAM" id="SSF55961">
    <property type="entry name" value="Bet v1-like"/>
    <property type="match status" value="1"/>
</dbReference>
<comment type="caution">
    <text evidence="1">The sequence shown here is derived from an EMBL/GenBank/DDBJ whole genome shotgun (WGS) entry which is preliminary data.</text>
</comment>
<dbReference type="Gene3D" id="3.30.530.20">
    <property type="match status" value="1"/>
</dbReference>
<name>A0A4R1CDD3_9ACTN</name>
<dbReference type="CDD" id="cd07812">
    <property type="entry name" value="SRPBCC"/>
    <property type="match status" value="1"/>
</dbReference>
<reference evidence="1 2" key="1">
    <citation type="submission" date="2019-03" db="EMBL/GenBank/DDBJ databases">
        <authorList>
            <person name="Kim M.K.M."/>
        </authorList>
    </citation>
    <scope>NUCLEOTIDE SEQUENCE [LARGE SCALE GENOMIC DNA]</scope>
    <source>
        <strain evidence="1 2">18JY15-6</strain>
    </source>
</reference>
<protein>
    <submittedName>
        <fullName evidence="1">SRPBCC family protein</fullName>
    </submittedName>
</protein>
<keyword evidence="2" id="KW-1185">Reference proteome</keyword>
<dbReference type="Pfam" id="PF10604">
    <property type="entry name" value="Polyketide_cyc2"/>
    <property type="match status" value="1"/>
</dbReference>
<dbReference type="OrthoDB" id="3779334at2"/>
<proteinExistence type="predicted"/>
<evidence type="ECO:0000313" key="1">
    <source>
        <dbReference type="EMBL" id="TCJ28078.1"/>
    </source>
</evidence>
<dbReference type="InterPro" id="IPR023393">
    <property type="entry name" value="START-like_dom_sf"/>
</dbReference>
<gene>
    <name evidence="1" type="ORF">EPD65_08825</name>
</gene>
<organism evidence="1 2">
    <name type="scientific">Nocardioides jejuensis</name>
    <dbReference type="NCBI Taxonomy" id="2502782"/>
    <lineage>
        <taxon>Bacteria</taxon>
        <taxon>Bacillati</taxon>
        <taxon>Actinomycetota</taxon>
        <taxon>Actinomycetes</taxon>
        <taxon>Propionibacteriales</taxon>
        <taxon>Nocardioidaceae</taxon>
        <taxon>Nocardioides</taxon>
    </lineage>
</organism>
<dbReference type="RefSeq" id="WP_131583249.1">
    <property type="nucleotide sequence ID" value="NZ_SJZJ01000012.1"/>
</dbReference>
<dbReference type="AlphaFoldDB" id="A0A4R1CDD3"/>
<accession>A0A4R1CDD3</accession>
<dbReference type="InterPro" id="IPR019587">
    <property type="entry name" value="Polyketide_cyclase/dehydratase"/>
</dbReference>
<dbReference type="Proteomes" id="UP000295453">
    <property type="component" value="Unassembled WGS sequence"/>
</dbReference>